<dbReference type="AlphaFoldDB" id="A0A1F6EFX5"/>
<accession>A0A1F6EFX5</accession>
<protein>
    <submittedName>
        <fullName evidence="1">Uncharacterized protein</fullName>
    </submittedName>
</protein>
<name>A0A1F6EFX5_9BACT</name>
<evidence type="ECO:0000313" key="2">
    <source>
        <dbReference type="Proteomes" id="UP000177306"/>
    </source>
</evidence>
<gene>
    <name evidence="1" type="ORF">A3A38_02000</name>
</gene>
<dbReference type="Proteomes" id="UP000177306">
    <property type="component" value="Unassembled WGS sequence"/>
</dbReference>
<dbReference type="EMBL" id="MFLY01000044">
    <property type="protein sequence ID" value="OGG72539.1"/>
    <property type="molecule type" value="Genomic_DNA"/>
</dbReference>
<reference evidence="1 2" key="1">
    <citation type="journal article" date="2016" name="Nat. Commun.">
        <title>Thousands of microbial genomes shed light on interconnected biogeochemical processes in an aquifer system.</title>
        <authorList>
            <person name="Anantharaman K."/>
            <person name="Brown C.T."/>
            <person name="Hug L.A."/>
            <person name="Sharon I."/>
            <person name="Castelle C.J."/>
            <person name="Probst A.J."/>
            <person name="Thomas B.C."/>
            <person name="Singh A."/>
            <person name="Wilkins M.J."/>
            <person name="Karaoz U."/>
            <person name="Brodie E.L."/>
            <person name="Williams K.H."/>
            <person name="Hubbard S.S."/>
            <person name="Banfield J.F."/>
        </authorList>
    </citation>
    <scope>NUCLEOTIDE SEQUENCE [LARGE SCALE GENOMIC DNA]</scope>
</reference>
<comment type="caution">
    <text evidence="1">The sequence shown here is derived from an EMBL/GenBank/DDBJ whole genome shotgun (WGS) entry which is preliminary data.</text>
</comment>
<proteinExistence type="predicted"/>
<evidence type="ECO:0000313" key="1">
    <source>
        <dbReference type="EMBL" id="OGG72539.1"/>
    </source>
</evidence>
<sequence>MVGTIVNEIFVLGGAAAAEQFALERGRLEMAEKIRWGEFHSQRKGFGPERARARAEALVWLARHKRAA</sequence>
<organism evidence="1 2">
    <name type="scientific">Candidatus Kaiserbacteria bacterium RIFCSPLOWO2_01_FULL_53_17</name>
    <dbReference type="NCBI Taxonomy" id="1798511"/>
    <lineage>
        <taxon>Bacteria</taxon>
        <taxon>Candidatus Kaiseribacteriota</taxon>
    </lineage>
</organism>